<dbReference type="GO" id="GO:0015823">
    <property type="term" value="P:phenylalanine transport"/>
    <property type="evidence" value="ECO:0007669"/>
    <property type="project" value="TreeGrafter"/>
</dbReference>
<dbReference type="PANTHER" id="PTHR46673">
    <property type="entry name" value="4F2 CELL-SURFACE ANTIGEN HEAVY CHAIN"/>
    <property type="match status" value="1"/>
</dbReference>
<name>A0A8T2L1N9_ASTMX</name>
<keyword evidence="1" id="KW-1133">Transmembrane helix</keyword>
<sequence>MPLKVEGDPGYGSMVGPGLSGSLGGSETLPLLIPSDLEPDLKAWKPMTREQLEAAAGGPGWKRFRSRLVLLFWVAWLAMLGAAIVVIVQNPRPVATPLHWWQNELFYRLQPVLFLDVNNTESSAISKVSDRLLYLQSLGVGVMILEGMFMNKSSPTNLTENNQQLGTLPQFHQLITDSNRAGVRVILDLCDLDLSSEPQFSNETVILAGGSGYVQDSLRYWLERGVSGFEICETDHTFSEKTLTKWRELVKEFSTDYNQRIVMVKEISDSSPALNMSKPTVNSSLVDLVLKSLLPQSSSPLSAAELTEVMETTLKTLQGEWPSWTVDGRVSCQLQKVLMVLMMTLPGTPVIRYGDEISQSVNISEYESTKDREHEDPAVKSKRSTWLFHSLIRARFREEALLYGTFTFLPFNSSAYTNSTATPPLAFLRSWGCSHFLVLFNLGSETHSLDPDWAGSLPEEGVYVTSTGLDRAGAVFLHSIKLQPQEAIVIKLFEARSEY</sequence>
<dbReference type="InterPro" id="IPR017853">
    <property type="entry name" value="GH"/>
</dbReference>
<reference evidence="3 4" key="1">
    <citation type="submission" date="2021-07" db="EMBL/GenBank/DDBJ databases">
        <authorList>
            <person name="Imarazene B."/>
            <person name="Zahm M."/>
            <person name="Klopp C."/>
            <person name="Cabau C."/>
            <person name="Beille S."/>
            <person name="Jouanno E."/>
            <person name="Castinel A."/>
            <person name="Lluch J."/>
            <person name="Gil L."/>
            <person name="Kuchtly C."/>
            <person name="Lopez Roques C."/>
            <person name="Donnadieu C."/>
            <person name="Parrinello H."/>
            <person name="Journot L."/>
            <person name="Du K."/>
            <person name="Schartl M."/>
            <person name="Retaux S."/>
            <person name="Guiguen Y."/>
        </authorList>
    </citation>
    <scope>NUCLEOTIDE SEQUENCE [LARGE SCALE GENOMIC DNA]</scope>
    <source>
        <strain evidence="3">Pach_M1</strain>
        <tissue evidence="3">Testis</tissue>
    </source>
</reference>
<keyword evidence="1" id="KW-0472">Membrane</keyword>
<dbReference type="KEGG" id="amex:103026381"/>
<dbReference type="GO" id="GO:0015173">
    <property type="term" value="F:aromatic amino acid transmembrane transporter activity"/>
    <property type="evidence" value="ECO:0007669"/>
    <property type="project" value="TreeGrafter"/>
</dbReference>
<keyword evidence="1" id="KW-0812">Transmembrane</keyword>
<dbReference type="Gene3D" id="3.20.20.80">
    <property type="entry name" value="Glycosidases"/>
    <property type="match status" value="1"/>
</dbReference>
<evidence type="ECO:0000256" key="1">
    <source>
        <dbReference type="SAM" id="Phobius"/>
    </source>
</evidence>
<organism evidence="3 4">
    <name type="scientific">Astyanax mexicanus</name>
    <name type="common">Blind cave fish</name>
    <name type="synonym">Astyanax fasciatus mexicanus</name>
    <dbReference type="NCBI Taxonomy" id="7994"/>
    <lineage>
        <taxon>Eukaryota</taxon>
        <taxon>Metazoa</taxon>
        <taxon>Chordata</taxon>
        <taxon>Craniata</taxon>
        <taxon>Vertebrata</taxon>
        <taxon>Euteleostomi</taxon>
        <taxon>Actinopterygii</taxon>
        <taxon>Neopterygii</taxon>
        <taxon>Teleostei</taxon>
        <taxon>Ostariophysi</taxon>
        <taxon>Characiformes</taxon>
        <taxon>Characoidei</taxon>
        <taxon>Acestrorhamphidae</taxon>
        <taxon>Acestrorhamphinae</taxon>
        <taxon>Astyanax</taxon>
    </lineage>
</organism>
<dbReference type="InterPro" id="IPR042280">
    <property type="entry name" value="SLC3A2"/>
</dbReference>
<dbReference type="GO" id="GO:0015190">
    <property type="term" value="F:L-leucine transmembrane transporter activity"/>
    <property type="evidence" value="ECO:0007669"/>
    <property type="project" value="TreeGrafter"/>
</dbReference>
<evidence type="ECO:0000259" key="2">
    <source>
        <dbReference type="SMART" id="SM00642"/>
    </source>
</evidence>
<proteinExistence type="predicted"/>
<feature type="transmembrane region" description="Helical" evidence="1">
    <location>
        <begin position="68"/>
        <end position="88"/>
    </location>
</feature>
<dbReference type="InterPro" id="IPR006047">
    <property type="entry name" value="GH13_cat_dom"/>
</dbReference>
<dbReference type="GO" id="GO:0016323">
    <property type="term" value="C:basolateral plasma membrane"/>
    <property type="evidence" value="ECO:0007669"/>
    <property type="project" value="TreeGrafter"/>
</dbReference>
<gene>
    <name evidence="3" type="primary">SLC3A2</name>
    <name evidence="3" type="ORF">AMEX_G21346</name>
</gene>
<comment type="caution">
    <text evidence="3">The sequence shown here is derived from an EMBL/GenBank/DDBJ whole genome shotgun (WGS) entry which is preliminary data.</text>
</comment>
<dbReference type="Gene3D" id="2.60.40.1180">
    <property type="entry name" value="Golgi alpha-mannosidase II"/>
    <property type="match status" value="1"/>
</dbReference>
<dbReference type="GO" id="GO:1904273">
    <property type="term" value="P:L-alanine import across plasma membrane"/>
    <property type="evidence" value="ECO:0007669"/>
    <property type="project" value="TreeGrafter"/>
</dbReference>
<dbReference type="Proteomes" id="UP000752171">
    <property type="component" value="Unassembled WGS sequence"/>
</dbReference>
<protein>
    <submittedName>
        <fullName evidence="3">4F2 cell-surface antigen heavy chain-like</fullName>
    </submittedName>
</protein>
<dbReference type="EMBL" id="JAICCE010000018">
    <property type="protein sequence ID" value="KAG9264994.1"/>
    <property type="molecule type" value="Genomic_DNA"/>
</dbReference>
<dbReference type="GO" id="GO:0015180">
    <property type="term" value="F:L-alanine transmembrane transporter activity"/>
    <property type="evidence" value="ECO:0007669"/>
    <property type="project" value="TreeGrafter"/>
</dbReference>
<dbReference type="SUPFAM" id="SSF51445">
    <property type="entry name" value="(Trans)glycosidases"/>
    <property type="match status" value="1"/>
</dbReference>
<dbReference type="PANTHER" id="PTHR46673:SF2">
    <property type="entry name" value="4F2 CELL-SURFACE ANTIGEN HEAVY CHAIN-LIKE"/>
    <property type="match status" value="1"/>
</dbReference>
<dbReference type="AlphaFoldDB" id="A0A8T2L1N9"/>
<evidence type="ECO:0000313" key="4">
    <source>
        <dbReference type="Proteomes" id="UP000752171"/>
    </source>
</evidence>
<dbReference type="Pfam" id="PF16028">
    <property type="entry name" value="SLC3A2_N"/>
    <property type="match status" value="1"/>
</dbReference>
<dbReference type="InterPro" id="IPR031984">
    <property type="entry name" value="SLC3A2_N"/>
</dbReference>
<feature type="domain" description="Glycosyl hydrolase family 13 catalytic" evidence="2">
    <location>
        <begin position="108"/>
        <end position="397"/>
    </location>
</feature>
<accession>A0A8T2L1N9</accession>
<dbReference type="SMART" id="SM00642">
    <property type="entry name" value="Aamy"/>
    <property type="match status" value="1"/>
</dbReference>
<dbReference type="GO" id="GO:0005975">
    <property type="term" value="P:carbohydrate metabolic process"/>
    <property type="evidence" value="ECO:0007669"/>
    <property type="project" value="InterPro"/>
</dbReference>
<dbReference type="GO" id="GO:1903801">
    <property type="term" value="P:L-leucine import across plasma membrane"/>
    <property type="evidence" value="ECO:0007669"/>
    <property type="project" value="TreeGrafter"/>
</dbReference>
<dbReference type="InterPro" id="IPR013780">
    <property type="entry name" value="Glyco_hydro_b"/>
</dbReference>
<dbReference type="GO" id="GO:0016324">
    <property type="term" value="C:apical plasma membrane"/>
    <property type="evidence" value="ECO:0007669"/>
    <property type="project" value="TreeGrafter"/>
</dbReference>
<evidence type="ECO:0000313" key="3">
    <source>
        <dbReference type="EMBL" id="KAG9264994.1"/>
    </source>
</evidence>
<dbReference type="OrthoDB" id="204980at2759"/>